<dbReference type="AlphaFoldDB" id="A0A916JMY2"/>
<proteinExistence type="predicted"/>
<dbReference type="KEGG" id="ptan:CRYO30217_01570"/>
<name>A0A916JMY2_9FLAO</name>
<reference evidence="1" key="1">
    <citation type="submission" date="2021-04" db="EMBL/GenBank/DDBJ databases">
        <authorList>
            <person name="Rodrigo-Torres L."/>
            <person name="Arahal R. D."/>
            <person name="Lucena T."/>
        </authorList>
    </citation>
    <scope>NUCLEOTIDE SEQUENCE</scope>
    <source>
        <strain evidence="1">AS29M-1</strain>
    </source>
</reference>
<evidence type="ECO:0000313" key="2">
    <source>
        <dbReference type="Proteomes" id="UP000683507"/>
    </source>
</evidence>
<keyword evidence="2" id="KW-1185">Reference proteome</keyword>
<dbReference type="EMBL" id="OU015584">
    <property type="protein sequence ID" value="CAG5081235.1"/>
    <property type="molecule type" value="Genomic_DNA"/>
</dbReference>
<evidence type="ECO:0000313" key="1">
    <source>
        <dbReference type="EMBL" id="CAG5081235.1"/>
    </source>
</evidence>
<organism evidence="1 2">
    <name type="scientific">Parvicella tangerina</name>
    <dbReference type="NCBI Taxonomy" id="2829795"/>
    <lineage>
        <taxon>Bacteria</taxon>
        <taxon>Pseudomonadati</taxon>
        <taxon>Bacteroidota</taxon>
        <taxon>Flavobacteriia</taxon>
        <taxon>Flavobacteriales</taxon>
        <taxon>Parvicellaceae</taxon>
        <taxon>Parvicella</taxon>
    </lineage>
</organism>
<protein>
    <submittedName>
        <fullName evidence="1">Uncharacterized protein</fullName>
    </submittedName>
</protein>
<accession>A0A916JMY2</accession>
<gene>
    <name evidence="1" type="ORF">CRYO30217_01570</name>
</gene>
<dbReference type="Proteomes" id="UP000683507">
    <property type="component" value="Chromosome"/>
</dbReference>
<sequence>MNEIDKKIRMVQTKLNLEQDPTKRRKLSGDLAILQAQRKVEELKKRNQ</sequence>